<evidence type="ECO:0000256" key="6">
    <source>
        <dbReference type="SAM" id="Phobius"/>
    </source>
</evidence>
<dbReference type="Proteomes" id="UP001610861">
    <property type="component" value="Unassembled WGS sequence"/>
</dbReference>
<dbReference type="InterPro" id="IPR036640">
    <property type="entry name" value="ABC1_TM_sf"/>
</dbReference>
<sequence length="638" mass="68598">MFGDVFAAFTHQFPHWRSRSQLIALMVLMALVPVGELLVFQIFSSLLVEGTGELAGQTAVVVGLLALFFAGFAVTRGLHHVTKFWRVRLFRGAFADLQERTGVGAASWQWAQAFGVSTVIADLVQIVAVLALLVFLDLVVGAVSAILTLLVLLQVSVLYRRQIRVQRDLMESTEKSVEAPIRERVFSAEFAASAASAASGVALALVAWRTFSGGLAIATAIVMAMALRIYFGRVSGLAPTLMRFARDSLRFERDRERHAARSNADSAAGATDAVGGDTDGGAVDVPKPSEKESARRSALVDRLLIEAQRGQSAAYHNAAVRLLSSGELTERERNAMGGADAFLSYSTPWSASARDAGPIPMFWWPKPMPGSFDEWLNPYLIHATTRRAVQFVPLAGSADPPPHLVLGGSLAAFARPTSIVAGTGVSKLEARVDPGAYFVSLRGPLTARVVARGGGPAVDSFGDPRLLAGRVHRIGLGATNGRLVFVRNHSDAGIPFQLPEDVDEFPIAGAKPDQIVAAINTLSGYDGVITSSVGVTVICHSYGIPCALITLEASPRAKRVDMEFRDHLLGAGMEGDWQVHRVTPDLRSVGWRQRMIAEQVSSEKLDEIDSAIAEAMRRHAESAADDVELALDDRDEEE</sequence>
<feature type="transmembrane region" description="Helical" evidence="6">
    <location>
        <begin position="55"/>
        <end position="78"/>
    </location>
</feature>
<feature type="transmembrane region" description="Helical" evidence="6">
    <location>
        <begin position="110"/>
        <end position="133"/>
    </location>
</feature>
<comment type="caution">
    <text evidence="7">The sequence shown here is derived from an EMBL/GenBank/DDBJ whole genome shotgun (WGS) entry which is preliminary data.</text>
</comment>
<feature type="transmembrane region" description="Helical" evidence="6">
    <location>
        <begin position="139"/>
        <end position="159"/>
    </location>
</feature>
<organism evidence="7 8">
    <name type="scientific">Microbacterium alkaliflavum</name>
    <dbReference type="NCBI Taxonomy" id="3248839"/>
    <lineage>
        <taxon>Bacteria</taxon>
        <taxon>Bacillati</taxon>
        <taxon>Actinomycetota</taxon>
        <taxon>Actinomycetes</taxon>
        <taxon>Micrococcales</taxon>
        <taxon>Microbacteriaceae</taxon>
        <taxon>Microbacterium</taxon>
    </lineage>
</organism>
<gene>
    <name evidence="7" type="ORF">ACH3VR_17470</name>
</gene>
<evidence type="ECO:0000256" key="1">
    <source>
        <dbReference type="ARBA" id="ARBA00004651"/>
    </source>
</evidence>
<feature type="transmembrane region" description="Helical" evidence="6">
    <location>
        <begin position="22"/>
        <end position="43"/>
    </location>
</feature>
<dbReference type="SUPFAM" id="SSF90123">
    <property type="entry name" value="ABC transporter transmembrane region"/>
    <property type="match status" value="1"/>
</dbReference>
<evidence type="ECO:0000256" key="2">
    <source>
        <dbReference type="ARBA" id="ARBA00022692"/>
    </source>
</evidence>
<evidence type="ECO:0000313" key="7">
    <source>
        <dbReference type="EMBL" id="MFH8252159.1"/>
    </source>
</evidence>
<reference evidence="7 8" key="1">
    <citation type="submission" date="2024-09" db="EMBL/GenBank/DDBJ databases">
        <authorList>
            <person name="Pan X."/>
        </authorList>
    </citation>
    <scope>NUCLEOTIDE SEQUENCE [LARGE SCALE GENOMIC DNA]</scope>
    <source>
        <strain evidence="7 8">B2969</strain>
    </source>
</reference>
<accession>A0ABW7QB80</accession>
<dbReference type="RefSeq" id="WP_397557592.1">
    <property type="nucleotide sequence ID" value="NZ_JBIQWL010000007.1"/>
</dbReference>
<feature type="transmembrane region" description="Helical" evidence="6">
    <location>
        <begin position="214"/>
        <end position="231"/>
    </location>
</feature>
<evidence type="ECO:0008006" key="9">
    <source>
        <dbReference type="Google" id="ProtNLM"/>
    </source>
</evidence>
<dbReference type="EMBL" id="JBIQWL010000007">
    <property type="protein sequence ID" value="MFH8252159.1"/>
    <property type="molecule type" value="Genomic_DNA"/>
</dbReference>
<evidence type="ECO:0000256" key="3">
    <source>
        <dbReference type="ARBA" id="ARBA00022989"/>
    </source>
</evidence>
<feature type="region of interest" description="Disordered" evidence="5">
    <location>
        <begin position="256"/>
        <end position="294"/>
    </location>
</feature>
<keyword evidence="8" id="KW-1185">Reference proteome</keyword>
<protein>
    <recommendedName>
        <fullName evidence="9">ABC transmembrane type-1 domain-containing protein</fullName>
    </recommendedName>
</protein>
<name>A0ABW7QB80_9MICO</name>
<keyword evidence="4 6" id="KW-0472">Membrane</keyword>
<feature type="compositionally biased region" description="Low complexity" evidence="5">
    <location>
        <begin position="261"/>
        <end position="285"/>
    </location>
</feature>
<comment type="subcellular location">
    <subcellularLocation>
        <location evidence="1">Cell membrane</location>
        <topology evidence="1">Multi-pass membrane protein</topology>
    </subcellularLocation>
</comment>
<evidence type="ECO:0000256" key="5">
    <source>
        <dbReference type="SAM" id="MobiDB-lite"/>
    </source>
</evidence>
<keyword evidence="3 6" id="KW-1133">Transmembrane helix</keyword>
<evidence type="ECO:0000313" key="8">
    <source>
        <dbReference type="Proteomes" id="UP001610861"/>
    </source>
</evidence>
<proteinExistence type="predicted"/>
<keyword evidence="2 6" id="KW-0812">Transmembrane</keyword>
<evidence type="ECO:0000256" key="4">
    <source>
        <dbReference type="ARBA" id="ARBA00023136"/>
    </source>
</evidence>